<dbReference type="GO" id="GO:0016811">
    <property type="term" value="F:hydrolase activity, acting on carbon-nitrogen (but not peptide) bonds, in linear amides"/>
    <property type="evidence" value="ECO:0007669"/>
    <property type="project" value="TreeGrafter"/>
</dbReference>
<proteinExistence type="inferred from homology"/>
<dbReference type="GO" id="GO:0010126">
    <property type="term" value="P:mycothiol metabolic process"/>
    <property type="evidence" value="ECO:0007669"/>
    <property type="project" value="InterPro"/>
</dbReference>
<protein>
    <submittedName>
        <fullName evidence="1">GlcNAc-PI de-N-acetylase</fullName>
    </submittedName>
</protein>
<dbReference type="AlphaFoldDB" id="A0A094QDT3"/>
<dbReference type="InterPro" id="IPR003737">
    <property type="entry name" value="GlcNAc_PI_deacetylase-related"/>
</dbReference>
<dbReference type="Gene3D" id="3.40.50.10320">
    <property type="entry name" value="LmbE-like"/>
    <property type="match status" value="1"/>
</dbReference>
<dbReference type="PANTHER" id="PTHR12993:SF11">
    <property type="entry name" value="N-ACETYLGLUCOSAMINYL-PHOSPHATIDYLINOSITOL DE-N-ACETYLASE"/>
    <property type="match status" value="1"/>
</dbReference>
<dbReference type="HAMAP" id="MF_01482">
    <property type="entry name" value="Mca"/>
    <property type="match status" value="1"/>
</dbReference>
<dbReference type="EMBL" id="JNSL01000022">
    <property type="protein sequence ID" value="KGA20364.1"/>
    <property type="molecule type" value="Genomic_DNA"/>
</dbReference>
<name>A0A094QDT3_9ZZZZ</name>
<organism evidence="1">
    <name type="scientific">freshwater metagenome</name>
    <dbReference type="NCBI Taxonomy" id="449393"/>
    <lineage>
        <taxon>unclassified sequences</taxon>
        <taxon>metagenomes</taxon>
        <taxon>ecological metagenomes</taxon>
    </lineage>
</organism>
<accession>A0A094QDT3</accession>
<dbReference type="NCBIfam" id="TIGR03446">
    <property type="entry name" value="mycothiol_Mca"/>
    <property type="match status" value="1"/>
</dbReference>
<dbReference type="Pfam" id="PF02585">
    <property type="entry name" value="PIG-L"/>
    <property type="match status" value="1"/>
</dbReference>
<dbReference type="PANTHER" id="PTHR12993">
    <property type="entry name" value="N-ACETYLGLUCOSAMINYL-PHOSPHATIDYLINOSITOL DE-N-ACETYLASE-RELATED"/>
    <property type="match status" value="1"/>
</dbReference>
<gene>
    <name evidence="1" type="ORF">GM51_5305</name>
</gene>
<sequence length="303" mass="34157">MAQTNLTESGVERYLPANGEPLRLLAVHAHPDDESSKGAASTAKYISEGVQIMVVSCTGGERGDILNPGFELGDRSIFEVRKDEMKRAAQILGVSHRWLGFEDSGWPDGDPKPPLPKGCFADLPLEEVSAPLVEIVREFKPHVITTYDENGGYPHPDHIRTHEVSMFAWEQAANPEYKTSQEPWTAAKLYYHHGFSKLRVQAMHDVCLELGIDSPYQEWLDEWEDEDLATDRVTARIDCANWFPIREAALKAHETQIDPNGSWFVIPNEKLAEIWPTEDYELAISRIGEIVEESDLFEGLRGE</sequence>
<dbReference type="InterPro" id="IPR017811">
    <property type="entry name" value="Mca"/>
</dbReference>
<evidence type="ECO:0000313" key="1">
    <source>
        <dbReference type="EMBL" id="KGA20364.1"/>
    </source>
</evidence>
<comment type="caution">
    <text evidence="1">The sequence shown here is derived from an EMBL/GenBank/DDBJ whole genome shotgun (WGS) entry which is preliminary data.</text>
</comment>
<dbReference type="InterPro" id="IPR024078">
    <property type="entry name" value="LmbE-like_dom_sf"/>
</dbReference>
<reference evidence="1" key="1">
    <citation type="submission" date="2014-06" db="EMBL/GenBank/DDBJ databases">
        <title>Key roles for freshwater Actinobacteria revealed by deep metagenomic sequencing.</title>
        <authorList>
            <person name="Ghai R."/>
            <person name="Mizuno C.M."/>
            <person name="Picazo A."/>
            <person name="Camacho A."/>
            <person name="Rodriguez-Valera F."/>
        </authorList>
    </citation>
    <scope>NUCLEOTIDE SEQUENCE</scope>
</reference>
<dbReference type="SUPFAM" id="SSF102588">
    <property type="entry name" value="LmbE-like"/>
    <property type="match status" value="1"/>
</dbReference>